<evidence type="ECO:0000256" key="5">
    <source>
        <dbReference type="ARBA" id="ARBA00022454"/>
    </source>
</evidence>
<dbReference type="GO" id="GO:0042729">
    <property type="term" value="C:DASH complex"/>
    <property type="evidence" value="ECO:0007669"/>
    <property type="project" value="InterPro"/>
</dbReference>
<evidence type="ECO:0000256" key="3">
    <source>
        <dbReference type="ARBA" id="ARBA00004629"/>
    </source>
</evidence>
<evidence type="ECO:0000256" key="16">
    <source>
        <dbReference type="ARBA" id="ARBA00044179"/>
    </source>
</evidence>
<keyword evidence="7" id="KW-0132">Cell division</keyword>
<evidence type="ECO:0000256" key="15">
    <source>
        <dbReference type="ARBA" id="ARBA00023328"/>
    </source>
</evidence>
<comment type="caution">
    <text evidence="18">The sequence shown here is derived from an EMBL/GenBank/DDBJ whole genome shotgun (WGS) entry which is preliminary data.</text>
</comment>
<keyword evidence="8" id="KW-0493">Microtubule</keyword>
<reference evidence="18" key="1">
    <citation type="submission" date="2020-01" db="EMBL/GenBank/DDBJ databases">
        <title>Genome Sequencing of Three Apophysomyces-Like Fungal Strains Confirms a Novel Fungal Genus in the Mucoromycota with divergent Burkholderia-like Endosymbiotic Bacteria.</title>
        <authorList>
            <person name="Stajich J.E."/>
            <person name="Macias A.M."/>
            <person name="Carter-House D."/>
            <person name="Lovett B."/>
            <person name="Kasson L.R."/>
            <person name="Berry K."/>
            <person name="Grigoriev I."/>
            <person name="Chang Y."/>
            <person name="Spatafora J."/>
            <person name="Kasson M.T."/>
        </authorList>
    </citation>
    <scope>NUCLEOTIDE SEQUENCE</scope>
    <source>
        <strain evidence="18">NRRL A-21654</strain>
    </source>
</reference>
<sequence>MWTLEDAILNETQKLVANIARLNEVLAMNNGAEVDQLIAKLRNVEKKMSTVFTLFKASVYASNFKQKVDLPQLSAEQEDTNRPPHA</sequence>
<evidence type="ECO:0000256" key="12">
    <source>
        <dbReference type="ARBA" id="ARBA00023212"/>
    </source>
</evidence>
<evidence type="ECO:0000256" key="4">
    <source>
        <dbReference type="ARBA" id="ARBA00006277"/>
    </source>
</evidence>
<evidence type="ECO:0000256" key="1">
    <source>
        <dbReference type="ARBA" id="ARBA00004123"/>
    </source>
</evidence>
<evidence type="ECO:0000313" key="19">
    <source>
        <dbReference type="Proteomes" id="UP000605846"/>
    </source>
</evidence>
<evidence type="ECO:0000256" key="9">
    <source>
        <dbReference type="ARBA" id="ARBA00022776"/>
    </source>
</evidence>
<dbReference type="InterPro" id="IPR013965">
    <property type="entry name" value="DASH_Dad3"/>
</dbReference>
<evidence type="ECO:0000256" key="2">
    <source>
        <dbReference type="ARBA" id="ARBA00004186"/>
    </source>
</evidence>
<keyword evidence="6" id="KW-0963">Cytoplasm</keyword>
<evidence type="ECO:0000256" key="8">
    <source>
        <dbReference type="ARBA" id="ARBA00022701"/>
    </source>
</evidence>
<dbReference type="GO" id="GO:0051301">
    <property type="term" value="P:cell division"/>
    <property type="evidence" value="ECO:0007669"/>
    <property type="project" value="UniProtKB-KW"/>
</dbReference>
<keyword evidence="10" id="KW-0159">Chromosome partition</keyword>
<protein>
    <recommendedName>
        <fullName evidence="16">DASH complex subunit DAD3</fullName>
    </recommendedName>
    <alternativeName>
        <fullName evidence="17">Outer kinetochore protein DAD3</fullName>
    </alternativeName>
</protein>
<keyword evidence="12" id="KW-0206">Cytoskeleton</keyword>
<gene>
    <name evidence="18" type="ORF">EC973_005314</name>
</gene>
<keyword evidence="5" id="KW-0158">Chromosome</keyword>
<evidence type="ECO:0000256" key="11">
    <source>
        <dbReference type="ARBA" id="ARBA00022838"/>
    </source>
</evidence>
<organism evidence="18 19">
    <name type="scientific">Apophysomyces ossiformis</name>
    <dbReference type="NCBI Taxonomy" id="679940"/>
    <lineage>
        <taxon>Eukaryota</taxon>
        <taxon>Fungi</taxon>
        <taxon>Fungi incertae sedis</taxon>
        <taxon>Mucoromycota</taxon>
        <taxon>Mucoromycotina</taxon>
        <taxon>Mucoromycetes</taxon>
        <taxon>Mucorales</taxon>
        <taxon>Mucorineae</taxon>
        <taxon>Mucoraceae</taxon>
        <taxon>Apophysomyces</taxon>
    </lineage>
</organism>
<evidence type="ECO:0000256" key="7">
    <source>
        <dbReference type="ARBA" id="ARBA00022618"/>
    </source>
</evidence>
<dbReference type="Pfam" id="PF08656">
    <property type="entry name" value="DASH_Dad3"/>
    <property type="match status" value="1"/>
</dbReference>
<dbReference type="GO" id="GO:0051010">
    <property type="term" value="F:microtubule plus-end binding"/>
    <property type="evidence" value="ECO:0007669"/>
    <property type="project" value="TreeGrafter"/>
</dbReference>
<accession>A0A8H7BSB1</accession>
<dbReference type="AlphaFoldDB" id="A0A8H7BSB1"/>
<dbReference type="PANTHER" id="PTHR28017">
    <property type="entry name" value="DASH COMPLEX SUBUNIT DAD3"/>
    <property type="match status" value="1"/>
</dbReference>
<keyword evidence="15" id="KW-0137">Centromere</keyword>
<dbReference type="OrthoDB" id="2443965at2759"/>
<evidence type="ECO:0000256" key="6">
    <source>
        <dbReference type="ARBA" id="ARBA00022490"/>
    </source>
</evidence>
<dbReference type="GO" id="GO:0005874">
    <property type="term" value="C:microtubule"/>
    <property type="evidence" value="ECO:0007669"/>
    <property type="project" value="UniProtKB-KW"/>
</dbReference>
<name>A0A8H7BSB1_9FUNG</name>
<evidence type="ECO:0000313" key="18">
    <source>
        <dbReference type="EMBL" id="KAF7728919.1"/>
    </source>
</evidence>
<comment type="similarity">
    <text evidence="4">Belongs to the DASH complex DAD3 family.</text>
</comment>
<dbReference type="EMBL" id="JABAYA010000030">
    <property type="protein sequence ID" value="KAF7728919.1"/>
    <property type="molecule type" value="Genomic_DNA"/>
</dbReference>
<evidence type="ECO:0000256" key="17">
    <source>
        <dbReference type="ARBA" id="ARBA00044305"/>
    </source>
</evidence>
<keyword evidence="19" id="KW-1185">Reference proteome</keyword>
<evidence type="ECO:0000256" key="14">
    <source>
        <dbReference type="ARBA" id="ARBA00023306"/>
    </source>
</evidence>
<keyword evidence="13" id="KW-0539">Nucleus</keyword>
<keyword evidence="11" id="KW-0995">Kinetochore</keyword>
<keyword evidence="9" id="KW-0498">Mitosis</keyword>
<keyword evidence="14" id="KW-0131">Cell cycle</keyword>
<dbReference type="GO" id="GO:0072686">
    <property type="term" value="C:mitotic spindle"/>
    <property type="evidence" value="ECO:0007669"/>
    <property type="project" value="InterPro"/>
</dbReference>
<comment type="subcellular location">
    <subcellularLocation>
        <location evidence="3">Chromosome</location>
        <location evidence="3">Centromere</location>
        <location evidence="3">Kinetochore</location>
    </subcellularLocation>
    <subcellularLocation>
        <location evidence="2">Cytoplasm</location>
        <location evidence="2">Cytoskeleton</location>
        <location evidence="2">Spindle</location>
    </subcellularLocation>
    <subcellularLocation>
        <location evidence="1">Nucleus</location>
    </subcellularLocation>
</comment>
<proteinExistence type="inferred from homology"/>
<evidence type="ECO:0000256" key="10">
    <source>
        <dbReference type="ARBA" id="ARBA00022829"/>
    </source>
</evidence>
<evidence type="ECO:0000256" key="13">
    <source>
        <dbReference type="ARBA" id="ARBA00023242"/>
    </source>
</evidence>
<dbReference type="Proteomes" id="UP000605846">
    <property type="component" value="Unassembled WGS sequence"/>
</dbReference>
<dbReference type="GO" id="GO:0008608">
    <property type="term" value="P:attachment of spindle microtubules to kinetochore"/>
    <property type="evidence" value="ECO:0007669"/>
    <property type="project" value="InterPro"/>
</dbReference>
<dbReference type="PANTHER" id="PTHR28017:SF1">
    <property type="entry name" value="DASH COMPLEX SUBUNIT DAD3"/>
    <property type="match status" value="1"/>
</dbReference>